<feature type="domain" description="Isochorismatase-like" evidence="3">
    <location>
        <begin position="18"/>
        <end position="229"/>
    </location>
</feature>
<feature type="region of interest" description="Disordered" evidence="2">
    <location>
        <begin position="234"/>
        <end position="266"/>
    </location>
</feature>
<dbReference type="PANTHER" id="PTHR31212:SF5">
    <property type="entry name" value="ISOCHORISMATASE FAMILY PROTEIN FAMILY (AFU_ORTHOLOGUE AFUA_3G14500)"/>
    <property type="match status" value="1"/>
</dbReference>
<evidence type="ECO:0000259" key="3">
    <source>
        <dbReference type="Pfam" id="PF00857"/>
    </source>
</evidence>
<accession>A0AAF0DKR8</accession>
<dbReference type="Pfam" id="PF00857">
    <property type="entry name" value="Isochorismatase"/>
    <property type="match status" value="1"/>
</dbReference>
<feature type="region of interest" description="Disordered" evidence="2">
    <location>
        <begin position="78"/>
        <end position="103"/>
    </location>
</feature>
<comment type="similarity">
    <text evidence="1">Belongs to the isochorismatase family.</text>
</comment>
<evidence type="ECO:0000259" key="4">
    <source>
        <dbReference type="Pfam" id="PF13532"/>
    </source>
</evidence>
<dbReference type="InterPro" id="IPR032854">
    <property type="entry name" value="ALKBH3"/>
</dbReference>
<feature type="domain" description="Alpha-ketoglutarate-dependent dioxygenase AlkB-like" evidence="4">
    <location>
        <begin position="345"/>
        <end position="529"/>
    </location>
</feature>
<reference evidence="5" key="1">
    <citation type="submission" date="2023-03" db="EMBL/GenBank/DDBJ databases">
        <title>Emydomyces testavorans Genome Sequence.</title>
        <authorList>
            <person name="Hoyer L."/>
        </authorList>
    </citation>
    <scope>NUCLEOTIDE SEQUENCE</scope>
    <source>
        <strain evidence="5">16-2883</strain>
    </source>
</reference>
<feature type="compositionally biased region" description="Low complexity" evidence="2">
    <location>
        <begin position="93"/>
        <end position="102"/>
    </location>
</feature>
<organism evidence="5 6">
    <name type="scientific">Emydomyces testavorans</name>
    <dbReference type="NCBI Taxonomy" id="2070801"/>
    <lineage>
        <taxon>Eukaryota</taxon>
        <taxon>Fungi</taxon>
        <taxon>Dikarya</taxon>
        <taxon>Ascomycota</taxon>
        <taxon>Pezizomycotina</taxon>
        <taxon>Eurotiomycetes</taxon>
        <taxon>Eurotiomycetidae</taxon>
        <taxon>Onygenales</taxon>
        <taxon>Nannizziopsiaceae</taxon>
        <taxon>Emydomyces</taxon>
    </lineage>
</organism>
<keyword evidence="6" id="KW-1185">Reference proteome</keyword>
<evidence type="ECO:0000256" key="2">
    <source>
        <dbReference type="SAM" id="MobiDB-lite"/>
    </source>
</evidence>
<feature type="region of interest" description="Disordered" evidence="2">
    <location>
        <begin position="279"/>
        <end position="328"/>
    </location>
</feature>
<protein>
    <recommendedName>
        <fullName evidence="7">Fe2OG dioxygenase domain-containing protein</fullName>
    </recommendedName>
</protein>
<evidence type="ECO:0000313" key="5">
    <source>
        <dbReference type="EMBL" id="WEW60228.1"/>
    </source>
</evidence>
<proteinExistence type="inferred from homology"/>
<feature type="compositionally biased region" description="Polar residues" evidence="2">
    <location>
        <begin position="301"/>
        <end position="311"/>
    </location>
</feature>
<dbReference type="Gene3D" id="2.60.120.590">
    <property type="entry name" value="Alpha-ketoglutarate-dependent dioxygenase AlkB-like"/>
    <property type="match status" value="1"/>
</dbReference>
<dbReference type="Pfam" id="PF13532">
    <property type="entry name" value="2OG-FeII_Oxy_2"/>
    <property type="match status" value="1"/>
</dbReference>
<dbReference type="AlphaFoldDB" id="A0AAF0DKR8"/>
<name>A0AAF0DKR8_9EURO</name>
<dbReference type="InterPro" id="IPR000868">
    <property type="entry name" value="Isochorismatase-like_dom"/>
</dbReference>
<dbReference type="Gene3D" id="3.40.50.850">
    <property type="entry name" value="Isochorismatase-like"/>
    <property type="match status" value="1"/>
</dbReference>
<dbReference type="GO" id="GO:0051213">
    <property type="term" value="F:dioxygenase activity"/>
    <property type="evidence" value="ECO:0007669"/>
    <property type="project" value="InterPro"/>
</dbReference>
<dbReference type="PANTHER" id="PTHR31212">
    <property type="entry name" value="ALPHA-KETOGLUTARATE-DEPENDENT DIOXYGENASE ALKB HOMOLOG 3"/>
    <property type="match status" value="1"/>
</dbReference>
<dbReference type="InterPro" id="IPR027450">
    <property type="entry name" value="AlkB-like"/>
</dbReference>
<evidence type="ECO:0000313" key="6">
    <source>
        <dbReference type="Proteomes" id="UP001219355"/>
    </source>
</evidence>
<dbReference type="InterPro" id="IPR037151">
    <property type="entry name" value="AlkB-like_sf"/>
</dbReference>
<dbReference type="EMBL" id="CP120629">
    <property type="protein sequence ID" value="WEW60228.1"/>
    <property type="molecule type" value="Genomic_DNA"/>
</dbReference>
<sequence>MLPADFFGQIPTITTRRALLILDLQTDFVSPDGALFVPNTPDFIHRIPVLAAHFRSSGKVIWVQTVFQHSREPFSPESGGDIILVNPPTHPQSSKSTSSSSSIDPEAFLAVQSPDQRRCCLENTPGAQFPPPILSAIDHDADTILVKSGYSAFQSPHILLSFRTQFITQVYICGALSNVSVYATVLDAVRNGFSVTLIEDCLGFRRFARHREAVKRMTDVLGVETMSSEQILQGEQIEQSKGPSSAAEVHHTSSHAPIEVDNTGTHDEELKARLLSRAQRWRRRTSTQQEIDLSGKPQEPVNGTSTDTPSIRPSGRKETTPTCGPGDHIGSGDSSIIYNLLLPDNAFQLLRQEVNWQKMYHMSGQVPRLVAVQGAVQSDGSIPIYRHPADESPPLLPFTDTVDRIREMVEKYLGHPLNHVLIQLYRSGDDRISEHSDKTLDIVRGSSICNVSLGAQRVMTLRTKASAKSDAGGGRQSQRVPMPHRSLFILGETTNMQWLHGIRPDKRPATTKSPEELAFNGERISLTFRHIGTFIHPESDTIWGQGACSKSKESASQIIHGESSETQRLIRAFGQENHQTQFDWNAHYGAGFDVVNFVTTSSAKIVLTGNEVFDLRVLLGLVENGIRYELLRSKNDLPPSALDMTRTSSHGESVPIYLDADGTTCVSGDTDILSHISTHHRAQDTPDPIIPIYSFSLQDRLAAADILLATWHRLMQLPLSSLSDPLNSLDCLAPQLDFFASLLPPGRAYIAAPTAFGIDDCVFWPVLRCIMLDANGKIFVDKQYPTLAGYYYKVARRACVKGVLEEMKLHA</sequence>
<dbReference type="SUPFAM" id="SSF51197">
    <property type="entry name" value="Clavaminate synthase-like"/>
    <property type="match status" value="1"/>
</dbReference>
<feature type="compositionally biased region" description="Polar residues" evidence="2">
    <location>
        <begin position="234"/>
        <end position="243"/>
    </location>
</feature>
<dbReference type="SUPFAM" id="SSF52499">
    <property type="entry name" value="Isochorismatase-like hydrolases"/>
    <property type="match status" value="1"/>
</dbReference>
<evidence type="ECO:0000256" key="1">
    <source>
        <dbReference type="ARBA" id="ARBA00006336"/>
    </source>
</evidence>
<dbReference type="InterPro" id="IPR036380">
    <property type="entry name" value="Isochorismatase-like_sf"/>
</dbReference>
<dbReference type="GO" id="GO:0006307">
    <property type="term" value="P:DNA alkylation repair"/>
    <property type="evidence" value="ECO:0007669"/>
    <property type="project" value="InterPro"/>
</dbReference>
<dbReference type="Proteomes" id="UP001219355">
    <property type="component" value="Chromosome 3"/>
</dbReference>
<dbReference type="CDD" id="cd00431">
    <property type="entry name" value="cysteine_hydrolases"/>
    <property type="match status" value="1"/>
</dbReference>
<gene>
    <name evidence="5" type="ORF">PRK78_005713</name>
</gene>
<evidence type="ECO:0008006" key="7">
    <source>
        <dbReference type="Google" id="ProtNLM"/>
    </source>
</evidence>